<dbReference type="GeneID" id="109484883"/>
<proteinExistence type="predicted"/>
<evidence type="ECO:0000313" key="5">
    <source>
        <dbReference type="RefSeq" id="XP_019643801.1"/>
    </source>
</evidence>
<keyword evidence="2" id="KW-0677">Repeat</keyword>
<feature type="domain" description="BTB" evidence="3">
    <location>
        <begin position="35"/>
        <end position="98"/>
    </location>
</feature>
<accession>A0A6P5AP38</accession>
<dbReference type="Gene3D" id="1.25.40.420">
    <property type="match status" value="1"/>
</dbReference>
<dbReference type="PROSITE" id="PS50097">
    <property type="entry name" value="BTB"/>
    <property type="match status" value="2"/>
</dbReference>
<dbReference type="Gene3D" id="2.120.10.80">
    <property type="entry name" value="Kelch-type beta propeller"/>
    <property type="match status" value="1"/>
</dbReference>
<dbReference type="AlphaFoldDB" id="A0A6P5AP38"/>
<dbReference type="Proteomes" id="UP000515135">
    <property type="component" value="Unplaced"/>
</dbReference>
<dbReference type="PANTHER" id="PTHR45632">
    <property type="entry name" value="LD33804P"/>
    <property type="match status" value="1"/>
</dbReference>
<dbReference type="CDD" id="cd18186">
    <property type="entry name" value="BTB_POZ_ZBTB_KLHL-like"/>
    <property type="match status" value="1"/>
</dbReference>
<evidence type="ECO:0000256" key="2">
    <source>
        <dbReference type="ARBA" id="ARBA00022737"/>
    </source>
</evidence>
<reference evidence="5" key="1">
    <citation type="submission" date="2025-08" db="UniProtKB">
        <authorList>
            <consortium name="RefSeq"/>
        </authorList>
    </citation>
    <scope>IDENTIFICATION</scope>
    <source>
        <tissue evidence="5">Gonad</tissue>
    </source>
</reference>
<feature type="domain" description="BTB" evidence="3">
    <location>
        <begin position="157"/>
        <end position="224"/>
    </location>
</feature>
<organism evidence="4 5">
    <name type="scientific">Branchiostoma belcheri</name>
    <name type="common">Amphioxus</name>
    <dbReference type="NCBI Taxonomy" id="7741"/>
    <lineage>
        <taxon>Eukaryota</taxon>
        <taxon>Metazoa</taxon>
        <taxon>Chordata</taxon>
        <taxon>Cephalochordata</taxon>
        <taxon>Leptocardii</taxon>
        <taxon>Amphioxiformes</taxon>
        <taxon>Branchiostomatidae</taxon>
        <taxon>Branchiostoma</taxon>
    </lineage>
</organism>
<dbReference type="OrthoDB" id="45365at2759"/>
<gene>
    <name evidence="5" type="primary">LOC109484883</name>
</gene>
<dbReference type="PANTHER" id="PTHR45632:SF27">
    <property type="entry name" value="KELCH-LIKE PROTEIN 9"/>
    <property type="match status" value="1"/>
</dbReference>
<name>A0A6P5AP38_BRABE</name>
<dbReference type="InterPro" id="IPR011333">
    <property type="entry name" value="SKP1/BTB/POZ_sf"/>
</dbReference>
<dbReference type="Pfam" id="PF00651">
    <property type="entry name" value="BTB"/>
    <property type="match status" value="2"/>
</dbReference>
<dbReference type="SUPFAM" id="SSF54695">
    <property type="entry name" value="POZ domain"/>
    <property type="match status" value="2"/>
</dbReference>
<dbReference type="SMART" id="SM00612">
    <property type="entry name" value="Kelch"/>
    <property type="match status" value="6"/>
</dbReference>
<dbReference type="KEGG" id="bbel:109484883"/>
<dbReference type="InterPro" id="IPR011705">
    <property type="entry name" value="BACK"/>
</dbReference>
<evidence type="ECO:0000259" key="3">
    <source>
        <dbReference type="PROSITE" id="PS50097"/>
    </source>
</evidence>
<dbReference type="Gene3D" id="3.30.710.10">
    <property type="entry name" value="Potassium Channel Kv1.1, Chain A"/>
    <property type="match status" value="2"/>
</dbReference>
<evidence type="ECO:0000256" key="1">
    <source>
        <dbReference type="ARBA" id="ARBA00022441"/>
    </source>
</evidence>
<dbReference type="SMART" id="SM00225">
    <property type="entry name" value="BTB"/>
    <property type="match status" value="2"/>
</dbReference>
<dbReference type="InterPro" id="IPR015915">
    <property type="entry name" value="Kelch-typ_b-propeller"/>
</dbReference>
<keyword evidence="4" id="KW-1185">Reference proteome</keyword>
<dbReference type="InterPro" id="IPR000210">
    <property type="entry name" value="BTB/POZ_dom"/>
</dbReference>
<dbReference type="SUPFAM" id="SSF117281">
    <property type="entry name" value="Kelch motif"/>
    <property type="match status" value="1"/>
</dbReference>
<protein>
    <submittedName>
        <fullName evidence="5">Kelch-like protein 9</fullName>
    </submittedName>
</protein>
<dbReference type="Pfam" id="PF07707">
    <property type="entry name" value="BACK"/>
    <property type="match status" value="1"/>
</dbReference>
<dbReference type="Pfam" id="PF01344">
    <property type="entry name" value="Kelch_1"/>
    <property type="match status" value="1"/>
</dbReference>
<dbReference type="SMART" id="SM00875">
    <property type="entry name" value="BACK"/>
    <property type="match status" value="1"/>
</dbReference>
<keyword evidence="1" id="KW-0880">Kelch repeat</keyword>
<dbReference type="RefSeq" id="XP_019643801.1">
    <property type="nucleotide sequence ID" value="XM_019788242.1"/>
</dbReference>
<dbReference type="InterPro" id="IPR006652">
    <property type="entry name" value="Kelch_1"/>
</dbReference>
<dbReference type="Pfam" id="PF24681">
    <property type="entry name" value="Kelch_KLHDC2_KLHL20_DRC7"/>
    <property type="match status" value="1"/>
</dbReference>
<evidence type="ECO:0000313" key="4">
    <source>
        <dbReference type="Proteomes" id="UP000515135"/>
    </source>
</evidence>
<sequence length="716" mass="81919">MEPMRIRCMNFTSPLEHPTTLLQALQDMREEETLCDVTLVCDNLRLPSHKILLAASSRFFKNMLSGGGKEEAVLADMSSQAVKVVLDYMYTSEIYIMQENLEDVTSVARQFQLSNLLNCCMEYKMGWEREVRHFVDVTYPTRLLHNLHTLQLEKGSCDITLVVEEREIVAHRVVLAACSDYFRAMFTVGMREATERRVELKDVPYTRLKEMVEYIYTSDIALRWKHLEETVDVASRLQVLPILDVCCEFLKASIVAETCMDIYQLASVYYLTDVITAVNSYILEHFQAFCKNADFLEISVDQLAQILKSDSLNCADEIDIFWAVYRWLTHESSRMAYTGRLLQHVRFPLMTTFDLNEIVDLEIFQNSLQYKDLMIEAYNYHSHPSEQPLLLSERTHIRSTCCCLVSFNGRKAGLAHREDEQTDVMFLDPNTKTWRELTATKEPITHQGVAVLNNFVYLIGGEGVRGFRSAVATGWRYDPQRNDWFRVKCMRHRRSDFHLQAMDGKLYAIGGRNLMGENDKVECYNPAKDEWSYIASVGIPLYGHAGTDYKGQLYLSGGGSNWVYNTALRCYDPQSDTWTIKSDMAIARAFHRMATVGGKIFVLGGAERDDHANADVLLTECYSPQTGQWSIVAPMPKPQAEPGLAIMEGRIFLVGGSSCQHRTYRALKYIQCYDPNTNKWSEEEPLPDAWTGVACAAITLPQDSVSGSWFDWLYKL</sequence>
<dbReference type="FunFam" id="1.25.40.420:FF:000001">
    <property type="entry name" value="Kelch-like family member 12"/>
    <property type="match status" value="1"/>
</dbReference>